<feature type="region of interest" description="Disordered" evidence="1">
    <location>
        <begin position="840"/>
        <end position="864"/>
    </location>
</feature>
<comment type="caution">
    <text evidence="3">The sequence shown here is derived from an EMBL/GenBank/DDBJ whole genome shotgun (WGS) entry which is preliminary data.</text>
</comment>
<organism evidence="3 4">
    <name type="scientific">Agrocybe pediades</name>
    <dbReference type="NCBI Taxonomy" id="84607"/>
    <lineage>
        <taxon>Eukaryota</taxon>
        <taxon>Fungi</taxon>
        <taxon>Dikarya</taxon>
        <taxon>Basidiomycota</taxon>
        <taxon>Agaricomycotina</taxon>
        <taxon>Agaricomycetes</taxon>
        <taxon>Agaricomycetidae</taxon>
        <taxon>Agaricales</taxon>
        <taxon>Agaricineae</taxon>
        <taxon>Strophariaceae</taxon>
        <taxon>Agrocybe</taxon>
    </lineage>
</organism>
<dbReference type="AlphaFoldDB" id="A0A8H4VNX7"/>
<sequence>MTPASPTMAGNIEQTSSNANSQETDKASNKTTLVSKGMKIVHPLVNSSCIDAAIDILEAFVDFGKAMPFIAPAFVLLKVIIDVEKRAQDADAKCNDLVERITFMLGLVPSLQKIEIKPALKQIIDRINGSMKDAAALIAAYRKQSRVARRLSFSNREKFTSCAETINECCHDLLISLQIHQSLQLDILTREVPTDDEDKAAKEFVEEHGGDVQAIMHDRELVKEFASRHDLAMDDTVMEQLNTGINDAVKRNHTKLEIILRANVSAAIVNGLKDLALEMNAMDSEQKFKCVQCDKEFTNHSNGPKSCSYHRAEYDTYSRHYPCCTTSHPCQFGIHRTQHHCDYPYSNFFAHAREVTKYLDTRSEWAKVEDINLETDDFQFASVSQLLRWFSRGTPLEENTMLIMVGRLWYGNRYYFNTFTAKELEDLSRSLHISGRTLIFRTSDDENDYSSAEWILSPAGAITGVKITAKTPTSDAPCVRVCPIDMKTCTKAGDVQAVSEGGFPSYLPASPYILPSGVMFGPTLKDIQSRHVRTDFKTKTTPSLPFILKTSSSPPLMPNATFTTFSGKISVYNDSAPESSNAATITSVTAFYRVVGDSEYLPVSDCIVIGGLEAPVTVEPRKSWLLNFRVAIPQVERHNLDASWWDREFQCRHRPIRIKIVVKDVKDEECSLVLEHVFKPDSFPKRDEADIAFFTLDNPQAFRRYSISVKRGTDDDNVVQIASQYTSVKRLQKAVYEALKTGKTEIPLFLAQEFPTMWEWNSWALVDVSCRRVYAIKVMLKEGKHVRNPRIGCIGYVLCPEYGPAIAEKREIKYAEELVKLAPMQPCILPVYPQDDDYDDYRPTPVPPETTASTEASGSTVVGNGKAKPDVTVADIQARFDSIEARLEHITITLDKLVRMGTFLFVIIVIRFLF</sequence>
<feature type="region of interest" description="Disordered" evidence="1">
    <location>
        <begin position="1"/>
        <end position="28"/>
    </location>
</feature>
<reference evidence="3 4" key="1">
    <citation type="submission" date="2019-12" db="EMBL/GenBank/DDBJ databases">
        <authorList>
            <person name="Floudas D."/>
            <person name="Bentzer J."/>
            <person name="Ahren D."/>
            <person name="Johansson T."/>
            <person name="Persson P."/>
            <person name="Tunlid A."/>
        </authorList>
    </citation>
    <scope>NUCLEOTIDE SEQUENCE [LARGE SCALE GENOMIC DNA]</scope>
    <source>
        <strain evidence="3 4">CBS 102.39</strain>
    </source>
</reference>
<feature type="compositionally biased region" description="Polar residues" evidence="1">
    <location>
        <begin position="12"/>
        <end position="22"/>
    </location>
</feature>
<keyword evidence="4" id="KW-1185">Reference proteome</keyword>
<evidence type="ECO:0000256" key="1">
    <source>
        <dbReference type="SAM" id="MobiDB-lite"/>
    </source>
</evidence>
<protein>
    <recommendedName>
        <fullName evidence="2">Mixed lineage kinase domain-containing protein</fullName>
    </recommendedName>
</protein>
<evidence type="ECO:0000259" key="2">
    <source>
        <dbReference type="Pfam" id="PF22215"/>
    </source>
</evidence>
<dbReference type="Proteomes" id="UP000521872">
    <property type="component" value="Unassembled WGS sequence"/>
</dbReference>
<dbReference type="EMBL" id="JAACJL010000044">
    <property type="protein sequence ID" value="KAF4614759.1"/>
    <property type="molecule type" value="Genomic_DNA"/>
</dbReference>
<dbReference type="Pfam" id="PF22215">
    <property type="entry name" value="MLKL_N"/>
    <property type="match status" value="1"/>
</dbReference>
<evidence type="ECO:0000313" key="4">
    <source>
        <dbReference type="Proteomes" id="UP000521872"/>
    </source>
</evidence>
<feature type="domain" description="Mixed lineage kinase" evidence="2">
    <location>
        <begin position="91"/>
        <end position="200"/>
    </location>
</feature>
<dbReference type="Gene3D" id="1.20.930.20">
    <property type="entry name" value="Adaptor protein Cbl, N-terminal domain"/>
    <property type="match status" value="1"/>
</dbReference>
<proteinExistence type="predicted"/>
<dbReference type="InterPro" id="IPR054000">
    <property type="entry name" value="MLKL_N"/>
</dbReference>
<dbReference type="GO" id="GO:0007166">
    <property type="term" value="P:cell surface receptor signaling pathway"/>
    <property type="evidence" value="ECO:0007669"/>
    <property type="project" value="InterPro"/>
</dbReference>
<dbReference type="CDD" id="cd21037">
    <property type="entry name" value="MLKL_NTD"/>
    <property type="match status" value="1"/>
</dbReference>
<dbReference type="InterPro" id="IPR036537">
    <property type="entry name" value="Adaptor_Cbl_N_dom_sf"/>
</dbReference>
<gene>
    <name evidence="3" type="ORF">D9613_003411</name>
</gene>
<dbReference type="InterPro" id="IPR059179">
    <property type="entry name" value="MLKL-like_MCAfunc"/>
</dbReference>
<name>A0A8H4VNX7_9AGAR</name>
<accession>A0A8H4VNX7</accession>
<feature type="compositionally biased region" description="Low complexity" evidence="1">
    <location>
        <begin position="849"/>
        <end position="860"/>
    </location>
</feature>
<evidence type="ECO:0000313" key="3">
    <source>
        <dbReference type="EMBL" id="KAF4614759.1"/>
    </source>
</evidence>